<reference evidence="2 3" key="1">
    <citation type="submission" date="2017-09" db="EMBL/GenBank/DDBJ databases">
        <authorList>
            <person name="Ehlers B."/>
            <person name="Leendertz F.H."/>
        </authorList>
    </citation>
    <scope>NUCLEOTIDE SEQUENCE [LARGE SCALE GENOMIC DNA]</scope>
    <source>
        <strain evidence="2 3">DSM 16848</strain>
    </source>
</reference>
<dbReference type="Proteomes" id="UP000219669">
    <property type="component" value="Unassembled WGS sequence"/>
</dbReference>
<dbReference type="RefSeq" id="WP_257010976.1">
    <property type="nucleotide sequence ID" value="NZ_CP083931.1"/>
</dbReference>
<feature type="chain" id="PRO_5012470874" description="Lipoprotein" evidence="1">
    <location>
        <begin position="19"/>
        <end position="41"/>
    </location>
</feature>
<keyword evidence="3" id="KW-1185">Reference proteome</keyword>
<proteinExistence type="predicted"/>
<evidence type="ECO:0000313" key="2">
    <source>
        <dbReference type="EMBL" id="SOD65917.1"/>
    </source>
</evidence>
<feature type="signal peptide" evidence="1">
    <location>
        <begin position="1"/>
        <end position="18"/>
    </location>
</feature>
<organism evidence="2 3">
    <name type="scientific">Alysiella filiformis DSM 16848</name>
    <dbReference type="NCBI Taxonomy" id="1120981"/>
    <lineage>
        <taxon>Bacteria</taxon>
        <taxon>Pseudomonadati</taxon>
        <taxon>Pseudomonadota</taxon>
        <taxon>Betaproteobacteria</taxon>
        <taxon>Neisseriales</taxon>
        <taxon>Neisseriaceae</taxon>
        <taxon>Alysiella</taxon>
    </lineage>
</organism>
<evidence type="ECO:0008006" key="4">
    <source>
        <dbReference type="Google" id="ProtNLM"/>
    </source>
</evidence>
<gene>
    <name evidence="2" type="ORF">SAMN02746062_00438</name>
</gene>
<evidence type="ECO:0000313" key="3">
    <source>
        <dbReference type="Proteomes" id="UP000219669"/>
    </source>
</evidence>
<keyword evidence="1" id="KW-0732">Signal</keyword>
<dbReference type="EMBL" id="OCNF01000003">
    <property type="protein sequence ID" value="SOD65917.1"/>
    <property type="molecule type" value="Genomic_DNA"/>
</dbReference>
<accession>A0A286E4T6</accession>
<evidence type="ECO:0000256" key="1">
    <source>
        <dbReference type="SAM" id="SignalP"/>
    </source>
</evidence>
<sequence length="41" mass="4399">MKQTLILASILLALNGCAYTHTSVQANNNGVFGAIGSTYRW</sequence>
<dbReference type="AlphaFoldDB" id="A0A286E4T6"/>
<protein>
    <recommendedName>
        <fullName evidence="4">Lipoprotein</fullName>
    </recommendedName>
</protein>
<name>A0A286E4T6_9NEIS</name>